<evidence type="ECO:0000256" key="14">
    <source>
        <dbReference type="ARBA" id="ARBA00067567"/>
    </source>
</evidence>
<dbReference type="Pfam" id="PF13361">
    <property type="entry name" value="UvrD_C"/>
    <property type="match status" value="2"/>
</dbReference>
<evidence type="ECO:0000256" key="3">
    <source>
        <dbReference type="ARBA" id="ARBA00022741"/>
    </source>
</evidence>
<evidence type="ECO:0000256" key="2">
    <source>
        <dbReference type="ARBA" id="ARBA00009922"/>
    </source>
</evidence>
<dbReference type="InterPro" id="IPR027417">
    <property type="entry name" value="P-loop_NTPase"/>
</dbReference>
<feature type="domain" description="UvrD-like helicase C-terminal" evidence="20">
    <location>
        <begin position="373"/>
        <end position="624"/>
    </location>
</feature>
<dbReference type="Gene3D" id="1.10.10.160">
    <property type="match status" value="1"/>
</dbReference>
<dbReference type="InterPro" id="IPR014016">
    <property type="entry name" value="UvrD-like_ATP-bd"/>
</dbReference>
<dbReference type="SUPFAM" id="SSF52540">
    <property type="entry name" value="P-loop containing nucleoside triphosphate hydrolases"/>
    <property type="match status" value="1"/>
</dbReference>
<evidence type="ECO:0000256" key="12">
    <source>
        <dbReference type="ARBA" id="ARBA00034808"/>
    </source>
</evidence>
<dbReference type="GO" id="GO:0005829">
    <property type="term" value="C:cytosol"/>
    <property type="evidence" value="ECO:0007669"/>
    <property type="project" value="TreeGrafter"/>
</dbReference>
<dbReference type="PANTHER" id="PTHR11070:SF69">
    <property type="entry name" value="ATP-DEPENDENT DNA HELICASE UVRD2"/>
    <property type="match status" value="1"/>
</dbReference>
<feature type="domain" description="HRDC" evidence="18">
    <location>
        <begin position="695"/>
        <end position="771"/>
    </location>
</feature>
<evidence type="ECO:0000256" key="6">
    <source>
        <dbReference type="ARBA" id="ARBA00022806"/>
    </source>
</evidence>
<dbReference type="InterPro" id="IPR014017">
    <property type="entry name" value="DNA_helicase_UvrD-like_C"/>
</dbReference>
<keyword evidence="7 16" id="KW-0067">ATP-binding</keyword>
<evidence type="ECO:0000259" key="19">
    <source>
        <dbReference type="PROSITE" id="PS51198"/>
    </source>
</evidence>
<dbReference type="SMART" id="SM00341">
    <property type="entry name" value="HRDC"/>
    <property type="match status" value="1"/>
</dbReference>
<dbReference type="EMBL" id="BACI01000097">
    <property type="protein sequence ID" value="GAA13979.1"/>
    <property type="molecule type" value="Genomic_DNA"/>
</dbReference>
<evidence type="ECO:0000256" key="16">
    <source>
        <dbReference type="PROSITE-ProRule" id="PRU00560"/>
    </source>
</evidence>
<dbReference type="EC" id="5.6.2.4" evidence="12"/>
<evidence type="ECO:0000256" key="15">
    <source>
        <dbReference type="ARBA" id="ARBA00077370"/>
    </source>
</evidence>
<dbReference type="AlphaFoldDB" id="F9VZE0"/>
<evidence type="ECO:0000256" key="10">
    <source>
        <dbReference type="ARBA" id="ARBA00023235"/>
    </source>
</evidence>
<dbReference type="GO" id="GO:0016887">
    <property type="term" value="F:ATP hydrolysis activity"/>
    <property type="evidence" value="ECO:0007669"/>
    <property type="project" value="RHEA"/>
</dbReference>
<evidence type="ECO:0000259" key="18">
    <source>
        <dbReference type="PROSITE" id="PS50967"/>
    </source>
</evidence>
<dbReference type="Proteomes" id="UP000003558">
    <property type="component" value="Unassembled WGS sequence"/>
</dbReference>
<evidence type="ECO:0000256" key="17">
    <source>
        <dbReference type="SAM" id="MobiDB-lite"/>
    </source>
</evidence>
<evidence type="ECO:0000256" key="7">
    <source>
        <dbReference type="ARBA" id="ARBA00022840"/>
    </source>
</evidence>
<dbReference type="InterPro" id="IPR010997">
    <property type="entry name" value="HRDC-like_sf"/>
</dbReference>
<dbReference type="STRING" id="1027371.GOALK_097_00050"/>
<keyword evidence="4" id="KW-0227">DNA damage</keyword>
<dbReference type="eggNOG" id="COG0210">
    <property type="taxonomic scope" value="Bacteria"/>
</dbReference>
<dbReference type="Pfam" id="PF00580">
    <property type="entry name" value="UvrD-helicase"/>
    <property type="match status" value="1"/>
</dbReference>
<dbReference type="PROSITE" id="PS50967">
    <property type="entry name" value="HRDC"/>
    <property type="match status" value="1"/>
</dbReference>
<dbReference type="InterPro" id="IPR002121">
    <property type="entry name" value="HRDC_dom"/>
</dbReference>
<evidence type="ECO:0000256" key="1">
    <source>
        <dbReference type="ARBA" id="ARBA00001946"/>
    </source>
</evidence>
<accession>F9VZE0</accession>
<organism evidence="21 22">
    <name type="scientific">Gordonia alkanivorans NBRC 16433</name>
    <dbReference type="NCBI Taxonomy" id="1027371"/>
    <lineage>
        <taxon>Bacteria</taxon>
        <taxon>Bacillati</taxon>
        <taxon>Actinomycetota</taxon>
        <taxon>Actinomycetes</taxon>
        <taxon>Mycobacteriales</taxon>
        <taxon>Gordoniaceae</taxon>
        <taxon>Gordonia</taxon>
    </lineage>
</organism>
<feature type="region of interest" description="Disordered" evidence="17">
    <location>
        <begin position="65"/>
        <end position="89"/>
    </location>
</feature>
<evidence type="ECO:0000256" key="11">
    <source>
        <dbReference type="ARBA" id="ARBA00034617"/>
    </source>
</evidence>
<dbReference type="CDD" id="cd17932">
    <property type="entry name" value="DEXQc_UvrD"/>
    <property type="match status" value="1"/>
</dbReference>
<gene>
    <name evidence="21" type="primary">uvrD2</name>
    <name evidence="21" type="ORF">GOALK_097_00050</name>
</gene>
<dbReference type="GO" id="GO:0005524">
    <property type="term" value="F:ATP binding"/>
    <property type="evidence" value="ECO:0007669"/>
    <property type="project" value="UniProtKB-UniRule"/>
</dbReference>
<evidence type="ECO:0000313" key="22">
    <source>
        <dbReference type="Proteomes" id="UP000003558"/>
    </source>
</evidence>
<dbReference type="GO" id="GO:0003677">
    <property type="term" value="F:DNA binding"/>
    <property type="evidence" value="ECO:0007669"/>
    <property type="project" value="UniProtKB-KW"/>
</dbReference>
<dbReference type="SUPFAM" id="SSF47819">
    <property type="entry name" value="HRDC-like"/>
    <property type="match status" value="1"/>
</dbReference>
<dbReference type="Pfam" id="PF00570">
    <property type="entry name" value="HRDC"/>
    <property type="match status" value="1"/>
</dbReference>
<evidence type="ECO:0000259" key="20">
    <source>
        <dbReference type="PROSITE" id="PS51217"/>
    </source>
</evidence>
<dbReference type="GO" id="GO:0033202">
    <property type="term" value="C:DNA helicase complex"/>
    <property type="evidence" value="ECO:0007669"/>
    <property type="project" value="TreeGrafter"/>
</dbReference>
<keyword evidence="5 16" id="KW-0378">Hydrolase</keyword>
<feature type="binding site" evidence="16">
    <location>
        <begin position="106"/>
        <end position="113"/>
    </location>
    <ligand>
        <name>ATP</name>
        <dbReference type="ChEBI" id="CHEBI:30616"/>
    </ligand>
</feature>
<evidence type="ECO:0000256" key="4">
    <source>
        <dbReference type="ARBA" id="ARBA00022763"/>
    </source>
</evidence>
<comment type="catalytic activity">
    <reaction evidence="11">
        <text>Couples ATP hydrolysis with the unwinding of duplex DNA by translocating in the 3'-5' direction.</text>
        <dbReference type="EC" id="5.6.2.4"/>
    </reaction>
</comment>
<keyword evidence="3 16" id="KW-0547">Nucleotide-binding</keyword>
<dbReference type="InterPro" id="IPR000212">
    <property type="entry name" value="DNA_helicase_UvrD/REP"/>
</dbReference>
<name>F9VZE0_9ACTN</name>
<dbReference type="GO" id="GO:0043138">
    <property type="term" value="F:3'-5' DNA helicase activity"/>
    <property type="evidence" value="ECO:0007669"/>
    <property type="project" value="UniProtKB-EC"/>
</dbReference>
<dbReference type="InterPro" id="IPR044876">
    <property type="entry name" value="HRDC_dom_sf"/>
</dbReference>
<keyword evidence="6 16" id="KW-0347">Helicase</keyword>
<dbReference type="Gene3D" id="3.40.50.300">
    <property type="entry name" value="P-loop containing nucleotide triphosphate hydrolases"/>
    <property type="match status" value="3"/>
</dbReference>
<dbReference type="InterPro" id="IPR013986">
    <property type="entry name" value="DExx_box_DNA_helicase_dom_sf"/>
</dbReference>
<feature type="domain" description="UvrD-like helicase ATP-binding" evidence="19">
    <location>
        <begin position="85"/>
        <end position="372"/>
    </location>
</feature>
<dbReference type="GO" id="GO:0000725">
    <property type="term" value="P:recombinational repair"/>
    <property type="evidence" value="ECO:0007669"/>
    <property type="project" value="TreeGrafter"/>
</dbReference>
<protein>
    <recommendedName>
        <fullName evidence="14">ATP-dependent DNA helicase UvrD2</fullName>
        <ecNumber evidence="12">5.6.2.4</ecNumber>
    </recommendedName>
    <alternativeName>
        <fullName evidence="15">DNA 3'-5' helicase UvrD2</fullName>
    </alternativeName>
</protein>
<comment type="catalytic activity">
    <reaction evidence="13">
        <text>ATP + H2O = ADP + phosphate + H(+)</text>
        <dbReference type="Rhea" id="RHEA:13065"/>
        <dbReference type="ChEBI" id="CHEBI:15377"/>
        <dbReference type="ChEBI" id="CHEBI:15378"/>
        <dbReference type="ChEBI" id="CHEBI:30616"/>
        <dbReference type="ChEBI" id="CHEBI:43474"/>
        <dbReference type="ChEBI" id="CHEBI:456216"/>
        <dbReference type="EC" id="5.6.2.4"/>
    </reaction>
</comment>
<dbReference type="FunFam" id="3.40.50.300:FF:001181">
    <property type="entry name" value="DNA helicase"/>
    <property type="match status" value="1"/>
</dbReference>
<keyword evidence="8" id="KW-0238">DNA-binding</keyword>
<sequence>MVSSPVSELRAPASSSITLLMTAITPRMRGLFPPAHAIDDVGRVTHKPDRRSERASVGGDIVESVRHPTFPANPDARSRDAGAVEGLDPEQSAAVLAPRGPVCVLAGAGTGKTRTITRRIAHLVDTGQVNPGQVLAVTFTARAAGEMRTRLRSLGVGGATGNVAAQTFHAAAMRQLRYFWPRAFGDARWELLDNKFPLISRAARRAGLDTATDTLRDLSSEIEWAKATLISPENYVEAVGRLGRESPAPPQKVAAVYGHYEDSKVSPDGDRLLDFDDMLIYMTQILTIEPGAADEFRSRYRCFVVDEYQDVTPVQQGLLDAWLGERDDLTVVGDANQTIYTFTGASPNYLLDFSRRFPEATVVRLERDYRSTPEVVDLANRVIGAARGRIAGTRLRLIGQRPSGPQPQFAEYDDEPAAATSIAIEIKHLIKAGVAPSEIAILYRVNAQSENYEQALTEAGIPYQVRGGEAFFARTEVRQAMRQIATVANREVKPGVTTIDVVRAVLGELGLTEEEPSGAQARARWESLKALVQLTEEMVAENPDLTLPQLSAELTTRSEARHPPTVQGVTLSSLHAAKGLEWDAVFLVGLTDGSLPISQAIKGSWEDVEEERRLFYVGVTRAREHLHLSWALARNEGGRARRRSRFLTDLIPDDSPASKIAKERTPRKGPTCRVCGSRLMDSTATLLGRCAGCPSDLDENLLVALKEWRRARAQAKKVPPFVVFSDKTLTAIAEQRPTDTAALVSISGIGAQKLDEYGEDLLDLVKTAGQK</sequence>
<dbReference type="CDD" id="cd18807">
    <property type="entry name" value="SF1_C_UvrD"/>
    <property type="match status" value="1"/>
</dbReference>
<comment type="similarity">
    <text evidence="2">Belongs to the helicase family. UvrD subfamily.</text>
</comment>
<dbReference type="Gene3D" id="1.10.150.80">
    <property type="entry name" value="HRDC domain"/>
    <property type="match status" value="1"/>
</dbReference>
<evidence type="ECO:0000256" key="13">
    <source>
        <dbReference type="ARBA" id="ARBA00048988"/>
    </source>
</evidence>
<evidence type="ECO:0000256" key="5">
    <source>
        <dbReference type="ARBA" id="ARBA00022801"/>
    </source>
</evidence>
<dbReference type="PROSITE" id="PS51198">
    <property type="entry name" value="UVRD_HELICASE_ATP_BIND"/>
    <property type="match status" value="1"/>
</dbReference>
<keyword evidence="10" id="KW-0413">Isomerase</keyword>
<comment type="caution">
    <text evidence="21">The sequence shown here is derived from an EMBL/GenBank/DDBJ whole genome shotgun (WGS) entry which is preliminary data.</text>
</comment>
<evidence type="ECO:0000256" key="8">
    <source>
        <dbReference type="ARBA" id="ARBA00023125"/>
    </source>
</evidence>
<evidence type="ECO:0000313" key="21">
    <source>
        <dbReference type="EMBL" id="GAA13979.1"/>
    </source>
</evidence>
<dbReference type="FunFam" id="3.40.50.300:FF:001201">
    <property type="entry name" value="ATP-dependent DNA helicase UvrD2"/>
    <property type="match status" value="1"/>
</dbReference>
<keyword evidence="9" id="KW-0234">DNA repair</keyword>
<comment type="cofactor">
    <cofactor evidence="1">
        <name>Mg(2+)</name>
        <dbReference type="ChEBI" id="CHEBI:18420"/>
    </cofactor>
</comment>
<reference evidence="21 22" key="1">
    <citation type="submission" date="2011-05" db="EMBL/GenBank/DDBJ databases">
        <title>Whole genome shotgun sequence of Gordonia alkanivorans NBRC 16433.</title>
        <authorList>
            <person name="Hosoyama A."/>
            <person name="Nakamura S."/>
            <person name="Takarada H."/>
            <person name="Tsuchikane K."/>
            <person name="Yamazaki S."/>
            <person name="Fujita N."/>
        </authorList>
    </citation>
    <scope>NUCLEOTIDE SEQUENCE [LARGE SCALE GENOMIC DNA]</scope>
    <source>
        <strain evidence="21 22">NBRC 16433</strain>
    </source>
</reference>
<proteinExistence type="inferred from homology"/>
<evidence type="ECO:0000256" key="9">
    <source>
        <dbReference type="ARBA" id="ARBA00023204"/>
    </source>
</evidence>
<dbReference type="PANTHER" id="PTHR11070">
    <property type="entry name" value="UVRD / RECB / PCRA DNA HELICASE FAMILY MEMBER"/>
    <property type="match status" value="1"/>
</dbReference>
<dbReference type="PROSITE" id="PS51217">
    <property type="entry name" value="UVRD_HELICASE_CTER"/>
    <property type="match status" value="1"/>
</dbReference>